<comment type="caution">
    <text evidence="6">The sequence shown here is derived from an EMBL/GenBank/DDBJ whole genome shotgun (WGS) entry which is preliminary data.</text>
</comment>
<dbReference type="InterPro" id="IPR010914">
    <property type="entry name" value="RsgA_GTPase_dom"/>
</dbReference>
<feature type="binding site" evidence="3">
    <location>
        <position position="241"/>
    </location>
    <ligand>
        <name>Zn(2+)</name>
        <dbReference type="ChEBI" id="CHEBI:29105"/>
    </ligand>
</feature>
<dbReference type="PROSITE" id="PS51721">
    <property type="entry name" value="G_CP"/>
    <property type="match status" value="1"/>
</dbReference>
<dbReference type="GO" id="GO:0005737">
    <property type="term" value="C:cytoplasm"/>
    <property type="evidence" value="ECO:0007669"/>
    <property type="project" value="UniProtKB-SubCell"/>
</dbReference>
<keyword evidence="3" id="KW-0378">Hydrolase</keyword>
<evidence type="ECO:0000313" key="6">
    <source>
        <dbReference type="EMBL" id="MBS7824131.1"/>
    </source>
</evidence>
<comment type="cofactor">
    <cofactor evidence="3">
        <name>Zn(2+)</name>
        <dbReference type="ChEBI" id="CHEBI:29105"/>
    </cofactor>
    <text evidence="3">Binds 1 zinc ion per subunit.</text>
</comment>
<evidence type="ECO:0000256" key="2">
    <source>
        <dbReference type="ARBA" id="ARBA00023134"/>
    </source>
</evidence>
<feature type="domain" description="EngC GTPase" evidence="4">
    <location>
        <begin position="62"/>
        <end position="210"/>
    </location>
</feature>
<dbReference type="GO" id="GO:0019843">
    <property type="term" value="F:rRNA binding"/>
    <property type="evidence" value="ECO:0007669"/>
    <property type="project" value="UniProtKB-KW"/>
</dbReference>
<keyword evidence="1 3" id="KW-0547">Nucleotide-binding</keyword>
<feature type="binding site" evidence="3">
    <location>
        <position position="236"/>
    </location>
    <ligand>
        <name>Zn(2+)</name>
        <dbReference type="ChEBI" id="CHEBI:29105"/>
    </ligand>
</feature>
<dbReference type="NCBIfam" id="TIGR00157">
    <property type="entry name" value="ribosome small subunit-dependent GTPase A"/>
    <property type="match status" value="1"/>
</dbReference>
<feature type="binding site" evidence="3">
    <location>
        <begin position="101"/>
        <end position="104"/>
    </location>
    <ligand>
        <name>GTP</name>
        <dbReference type="ChEBI" id="CHEBI:37565"/>
    </ligand>
</feature>
<dbReference type="InterPro" id="IPR027417">
    <property type="entry name" value="P-loop_NTPase"/>
</dbReference>
<evidence type="ECO:0000256" key="3">
    <source>
        <dbReference type="HAMAP-Rule" id="MF_01820"/>
    </source>
</evidence>
<dbReference type="GO" id="GO:0046872">
    <property type="term" value="F:metal ion binding"/>
    <property type="evidence" value="ECO:0007669"/>
    <property type="project" value="UniProtKB-KW"/>
</dbReference>
<evidence type="ECO:0000256" key="1">
    <source>
        <dbReference type="ARBA" id="ARBA00022741"/>
    </source>
</evidence>
<dbReference type="PROSITE" id="PS50936">
    <property type="entry name" value="ENGC_GTPASE"/>
    <property type="match status" value="1"/>
</dbReference>
<dbReference type="GO" id="GO:0003924">
    <property type="term" value="F:GTPase activity"/>
    <property type="evidence" value="ECO:0007669"/>
    <property type="project" value="UniProtKB-UniRule"/>
</dbReference>
<dbReference type="InterPro" id="IPR004881">
    <property type="entry name" value="Ribosome_biogen_GTPase_RsgA"/>
</dbReference>
<accession>A0AB35BXB6</accession>
<protein>
    <recommendedName>
        <fullName evidence="3">Small ribosomal subunit biogenesis GTPase RsgA</fullName>
        <ecNumber evidence="3">3.6.1.-</ecNumber>
    </recommendedName>
</protein>
<dbReference type="Gene3D" id="1.10.40.50">
    <property type="entry name" value="Probable gtpase engc, domain 3"/>
    <property type="match status" value="1"/>
</dbReference>
<dbReference type="Gene3D" id="3.40.50.300">
    <property type="entry name" value="P-loop containing nucleotide triphosphate hydrolases"/>
    <property type="match status" value="1"/>
</dbReference>
<dbReference type="EMBL" id="JAGIBU010000001">
    <property type="protein sequence ID" value="MBS7824131.1"/>
    <property type="molecule type" value="Genomic_DNA"/>
</dbReference>
<keyword evidence="3" id="KW-0479">Metal-binding</keyword>
<dbReference type="SUPFAM" id="SSF52540">
    <property type="entry name" value="P-loop containing nucleoside triphosphate hydrolases"/>
    <property type="match status" value="1"/>
</dbReference>
<dbReference type="PANTHER" id="PTHR32120:SF11">
    <property type="entry name" value="SMALL RIBOSOMAL SUBUNIT BIOGENESIS GTPASE RSGA 1, MITOCHONDRIAL-RELATED"/>
    <property type="match status" value="1"/>
</dbReference>
<dbReference type="InterPro" id="IPR030378">
    <property type="entry name" value="G_CP_dom"/>
</dbReference>
<reference evidence="6" key="1">
    <citation type="submission" date="2021-03" db="EMBL/GenBank/DDBJ databases">
        <title>Identification and antibiotic profiling of Wohlfahrtiimonas chitiniclastica, an underestimated human pathogen.</title>
        <authorList>
            <person name="Kopf A."/>
            <person name="Bunk B."/>
            <person name="Coldewey S."/>
            <person name="Gunzer F."/>
            <person name="Riedel T."/>
            <person name="Schroettner P."/>
        </authorList>
    </citation>
    <scope>NUCLEOTIDE SEQUENCE</scope>
    <source>
        <strain evidence="6">DSM 100917</strain>
    </source>
</reference>
<proteinExistence type="inferred from homology"/>
<evidence type="ECO:0000313" key="7">
    <source>
        <dbReference type="Proteomes" id="UP000680020"/>
    </source>
</evidence>
<keyword evidence="2 3" id="KW-0342">GTP-binding</keyword>
<feature type="binding site" evidence="3">
    <location>
        <begin position="153"/>
        <end position="161"/>
    </location>
    <ligand>
        <name>GTP</name>
        <dbReference type="ChEBI" id="CHEBI:37565"/>
    </ligand>
</feature>
<keyword evidence="3" id="KW-0699">rRNA-binding</keyword>
<dbReference type="CDD" id="cd01854">
    <property type="entry name" value="YjeQ_EngC"/>
    <property type="match status" value="1"/>
</dbReference>
<keyword evidence="3" id="KW-0690">Ribosome biogenesis</keyword>
<feature type="binding site" evidence="3">
    <location>
        <position position="249"/>
    </location>
    <ligand>
        <name>Zn(2+)</name>
        <dbReference type="ChEBI" id="CHEBI:29105"/>
    </ligand>
</feature>
<comment type="similarity">
    <text evidence="3">Belongs to the TRAFAC class YlqF/YawG GTPase family. RsgA subfamily.</text>
</comment>
<evidence type="ECO:0000259" key="4">
    <source>
        <dbReference type="PROSITE" id="PS50936"/>
    </source>
</evidence>
<comment type="function">
    <text evidence="3">One of several proteins that assist in the late maturation steps of the functional core of the 30S ribosomal subunit. Helps release RbfA from mature subunits. May play a role in the assembly of ribosomal proteins into the subunit. Circularly permuted GTPase that catalyzes slow GTP hydrolysis, GTPase activity is stimulated by the 30S ribosomal subunit.</text>
</comment>
<dbReference type="Proteomes" id="UP000680020">
    <property type="component" value="Unassembled WGS sequence"/>
</dbReference>
<sequence length="276" mass="30718">MVEDEAHTLYQANIRQNLPTIVCGDYVYCTFENEIPVVLQLIERTNELARVSYGQRKKLIAANLDQIFIVIAPKPEPSPSLIDRYLIAIKAFDIPMGIIINKSDMIDEQSDFSFIEEYQQAFDIEILFTSQNDPDSIATLQQALMGKTSIFVGQSGVGKSSLTNAVIPNLSLQTQRISATTGLGNHTTSATTLYYLNDHQGALIDSPGVRSFNVDHLTIESIHNGFPDVVRFTRQCKFSNCNHLQDPGCAVAQAIEENLLSERRVDSYLQILRSSG</sequence>
<name>A0AB35BXB6_9GAMM</name>
<comment type="subunit">
    <text evidence="3">Monomer. Associates with 30S ribosomal subunit, binds 16S rRNA.</text>
</comment>
<dbReference type="Gene3D" id="2.40.50.140">
    <property type="entry name" value="Nucleic acid-binding proteins"/>
    <property type="match status" value="1"/>
</dbReference>
<feature type="domain" description="CP-type G" evidence="5">
    <location>
        <begin position="51"/>
        <end position="212"/>
    </location>
</feature>
<keyword evidence="3" id="KW-0963">Cytoplasm</keyword>
<dbReference type="HAMAP" id="MF_01820">
    <property type="entry name" value="GTPase_RsgA"/>
    <property type="match status" value="1"/>
</dbReference>
<keyword evidence="3" id="KW-0862">Zinc</keyword>
<dbReference type="PANTHER" id="PTHR32120">
    <property type="entry name" value="SMALL RIBOSOMAL SUBUNIT BIOGENESIS GTPASE RSGA"/>
    <property type="match status" value="1"/>
</dbReference>
<dbReference type="EC" id="3.6.1.-" evidence="3"/>
<dbReference type="Pfam" id="PF03193">
    <property type="entry name" value="RsgA_GTPase"/>
    <property type="match status" value="1"/>
</dbReference>
<evidence type="ECO:0000259" key="5">
    <source>
        <dbReference type="PROSITE" id="PS51721"/>
    </source>
</evidence>
<comment type="subcellular location">
    <subcellularLocation>
        <location evidence="3">Cytoplasm</location>
    </subcellularLocation>
</comment>
<gene>
    <name evidence="3 6" type="primary">rsgA</name>
    <name evidence="6" type="ORF">J7561_02790</name>
</gene>
<keyword evidence="3" id="KW-0694">RNA-binding</keyword>
<organism evidence="6 7">
    <name type="scientific">Wohlfahrtiimonas chitiniclastica</name>
    <dbReference type="NCBI Taxonomy" id="400946"/>
    <lineage>
        <taxon>Bacteria</taxon>
        <taxon>Pseudomonadati</taxon>
        <taxon>Pseudomonadota</taxon>
        <taxon>Gammaproteobacteria</taxon>
        <taxon>Cardiobacteriales</taxon>
        <taxon>Ignatzschineriaceae</taxon>
        <taxon>Wohlfahrtiimonas</taxon>
    </lineage>
</organism>
<dbReference type="GO" id="GO:0005525">
    <property type="term" value="F:GTP binding"/>
    <property type="evidence" value="ECO:0007669"/>
    <property type="project" value="UniProtKB-UniRule"/>
</dbReference>
<feature type="binding site" evidence="3">
    <location>
        <position position="243"/>
    </location>
    <ligand>
        <name>Zn(2+)</name>
        <dbReference type="ChEBI" id="CHEBI:29105"/>
    </ligand>
</feature>
<dbReference type="GO" id="GO:0042274">
    <property type="term" value="P:ribosomal small subunit biogenesis"/>
    <property type="evidence" value="ECO:0007669"/>
    <property type="project" value="UniProtKB-UniRule"/>
</dbReference>
<dbReference type="InterPro" id="IPR012340">
    <property type="entry name" value="NA-bd_OB-fold"/>
</dbReference>
<dbReference type="AlphaFoldDB" id="A0AB35BXB6"/>